<dbReference type="Gene3D" id="1.10.287.130">
    <property type="match status" value="1"/>
</dbReference>
<evidence type="ECO:0000256" key="8">
    <source>
        <dbReference type="SAM" id="Phobius"/>
    </source>
</evidence>
<dbReference type="InterPro" id="IPR036097">
    <property type="entry name" value="HisK_dim/P_sf"/>
</dbReference>
<evidence type="ECO:0000256" key="1">
    <source>
        <dbReference type="ARBA" id="ARBA00000085"/>
    </source>
</evidence>
<dbReference type="PANTHER" id="PTHR45436">
    <property type="entry name" value="SENSOR HISTIDINE KINASE YKOH"/>
    <property type="match status" value="1"/>
</dbReference>
<dbReference type="SMART" id="SM00388">
    <property type="entry name" value="HisKA"/>
    <property type="match status" value="1"/>
</dbReference>
<evidence type="ECO:0000256" key="3">
    <source>
        <dbReference type="ARBA" id="ARBA00022553"/>
    </source>
</evidence>
<evidence type="ECO:0000256" key="6">
    <source>
        <dbReference type="ARBA" id="ARBA00022777"/>
    </source>
</evidence>
<evidence type="ECO:0000313" key="10">
    <source>
        <dbReference type="EMBL" id="GAA4364489.1"/>
    </source>
</evidence>
<dbReference type="SUPFAM" id="SSF55874">
    <property type="entry name" value="ATPase domain of HSP90 chaperone/DNA topoisomerase II/histidine kinase"/>
    <property type="match status" value="1"/>
</dbReference>
<keyword evidence="6 10" id="KW-0418">Kinase</keyword>
<keyword evidence="3" id="KW-0597">Phosphoprotein</keyword>
<dbReference type="RefSeq" id="WP_345293154.1">
    <property type="nucleotide sequence ID" value="NZ_BAABFV010000002.1"/>
</dbReference>
<dbReference type="Proteomes" id="UP001501011">
    <property type="component" value="Unassembled WGS sequence"/>
</dbReference>
<comment type="caution">
    <text evidence="10">The sequence shown here is derived from an EMBL/GenBank/DDBJ whole genome shotgun (WGS) entry which is preliminary data.</text>
</comment>
<dbReference type="InterPro" id="IPR005467">
    <property type="entry name" value="His_kinase_dom"/>
</dbReference>
<dbReference type="Gene3D" id="3.30.565.10">
    <property type="entry name" value="Histidine kinase-like ATPase, C-terminal domain"/>
    <property type="match status" value="1"/>
</dbReference>
<dbReference type="Pfam" id="PF00512">
    <property type="entry name" value="HisKA"/>
    <property type="match status" value="1"/>
</dbReference>
<dbReference type="EC" id="2.7.13.3" evidence="2"/>
<feature type="transmembrane region" description="Helical" evidence="8">
    <location>
        <begin position="364"/>
        <end position="384"/>
    </location>
</feature>
<evidence type="ECO:0000313" key="11">
    <source>
        <dbReference type="Proteomes" id="UP001501011"/>
    </source>
</evidence>
<organism evidence="10 11">
    <name type="scientific">Kangiella marina</name>
    <dbReference type="NCBI Taxonomy" id="1079178"/>
    <lineage>
        <taxon>Bacteria</taxon>
        <taxon>Pseudomonadati</taxon>
        <taxon>Pseudomonadota</taxon>
        <taxon>Gammaproteobacteria</taxon>
        <taxon>Kangiellales</taxon>
        <taxon>Kangiellaceae</taxon>
        <taxon>Kangiella</taxon>
    </lineage>
</organism>
<keyword evidence="7 8" id="KW-1133">Transmembrane helix</keyword>
<gene>
    <name evidence="10" type="primary">pdsS</name>
    <name evidence="10" type="ORF">GCM10023151_20770</name>
</gene>
<evidence type="ECO:0000256" key="7">
    <source>
        <dbReference type="ARBA" id="ARBA00022989"/>
    </source>
</evidence>
<dbReference type="InterPro" id="IPR003661">
    <property type="entry name" value="HisK_dim/P_dom"/>
</dbReference>
<keyword evidence="11" id="KW-1185">Reference proteome</keyword>
<evidence type="ECO:0000256" key="5">
    <source>
        <dbReference type="ARBA" id="ARBA00022692"/>
    </source>
</evidence>
<feature type="domain" description="Histidine kinase" evidence="9">
    <location>
        <begin position="452"/>
        <end position="664"/>
    </location>
</feature>
<keyword evidence="5 8" id="KW-0812">Transmembrane</keyword>
<evidence type="ECO:0000256" key="4">
    <source>
        <dbReference type="ARBA" id="ARBA00022679"/>
    </source>
</evidence>
<dbReference type="InterPro" id="IPR050428">
    <property type="entry name" value="TCS_sensor_his_kinase"/>
</dbReference>
<dbReference type="PROSITE" id="PS50109">
    <property type="entry name" value="HIS_KIN"/>
    <property type="match status" value="1"/>
</dbReference>
<reference evidence="11" key="1">
    <citation type="journal article" date="2019" name="Int. J. Syst. Evol. Microbiol.">
        <title>The Global Catalogue of Microorganisms (GCM) 10K type strain sequencing project: providing services to taxonomists for standard genome sequencing and annotation.</title>
        <authorList>
            <consortium name="The Broad Institute Genomics Platform"/>
            <consortium name="The Broad Institute Genome Sequencing Center for Infectious Disease"/>
            <person name="Wu L."/>
            <person name="Ma J."/>
        </authorList>
    </citation>
    <scope>NUCLEOTIDE SEQUENCE [LARGE SCALE GENOMIC DNA]</scope>
    <source>
        <strain evidence="11">JCM 17728</strain>
    </source>
</reference>
<dbReference type="InterPro" id="IPR036890">
    <property type="entry name" value="HATPase_C_sf"/>
</dbReference>
<evidence type="ECO:0000256" key="2">
    <source>
        <dbReference type="ARBA" id="ARBA00012438"/>
    </source>
</evidence>
<dbReference type="SMART" id="SM00387">
    <property type="entry name" value="HATPase_c"/>
    <property type="match status" value="1"/>
</dbReference>
<comment type="catalytic activity">
    <reaction evidence="1">
        <text>ATP + protein L-histidine = ADP + protein N-phospho-L-histidine.</text>
        <dbReference type="EC" id="2.7.13.3"/>
    </reaction>
</comment>
<name>A0ABP8INQ5_9GAMM</name>
<dbReference type="CDD" id="cd00082">
    <property type="entry name" value="HisKA"/>
    <property type="match status" value="1"/>
</dbReference>
<keyword evidence="8" id="KW-0472">Membrane</keyword>
<dbReference type="InterPro" id="IPR003594">
    <property type="entry name" value="HATPase_dom"/>
</dbReference>
<dbReference type="PANTHER" id="PTHR45436:SF5">
    <property type="entry name" value="SENSOR HISTIDINE KINASE TRCS"/>
    <property type="match status" value="1"/>
</dbReference>
<dbReference type="GO" id="GO:0016301">
    <property type="term" value="F:kinase activity"/>
    <property type="evidence" value="ECO:0007669"/>
    <property type="project" value="UniProtKB-KW"/>
</dbReference>
<dbReference type="SUPFAM" id="SSF47384">
    <property type="entry name" value="Homodimeric domain of signal transducing histidine kinase"/>
    <property type="match status" value="1"/>
</dbReference>
<evidence type="ECO:0000259" key="9">
    <source>
        <dbReference type="PROSITE" id="PS50109"/>
    </source>
</evidence>
<dbReference type="EMBL" id="BAABFV010000002">
    <property type="protein sequence ID" value="GAA4364489.1"/>
    <property type="molecule type" value="Genomic_DNA"/>
</dbReference>
<dbReference type="Pfam" id="PF02518">
    <property type="entry name" value="HATPase_c"/>
    <property type="match status" value="1"/>
</dbReference>
<keyword evidence="4" id="KW-0808">Transferase</keyword>
<sequence length="667" mass="76503">MKSLSLKWRILLISCVFLLIPLASWLIDSKFESDLERDNFQQTVQQANNLRSFFEQLIQHDNNFRQKLDTNGVKPTLQVALRETGILVDGFSDEWYPYHGFTKRIQNFGQTAELSLVEDQKHMFLLVTVEDDDIAYRQNLDMTGMSDKVELQLDGYRLQFAPLAPGRVAALRQTSNGFREVASVYAVWQELTEGYQLEIRIPRNQIGTLFSAEIHDVDKNVNSAPVLQGLYSFTNFEQVALNSMLSVGALSRLSADDYRVMITNLSGDIVYGYGQPHQDIKGHWRNRLWLSDLSPIQTRGSKVSLSSDELDQTLIGKAQEQLVDEGLLTAYSRILEPLYDGEQVVGALIIESSAINQKLYLRDFWLRMLLLMLLFWVLMVWWLYRSSKDYSRRIVELRDITEEAVSEQGQIRHVIQREEYYDDEVADLTNTFSHLTTRLKQHHDYQEKLVARLNHELRTPIAIIRSSLDNLSVENLSELDAQMLHTAQSGASRMSQTLSRLSEATRLEQAIKSADKHNFDVVVVLRDLTRAYATNWPEHQFEFETNVDEVELKGSRDLFVQMVDKLITNAVDFDDQSQPIRLKLALEEGRLLFEVSNRGTPIEHKALKSVFSLMHSSRKNSGGHLGLGLYLAKLIANFHNGHIVAKNHNDQGGVSIVISWKNKYFTD</sequence>
<protein>
    <recommendedName>
        <fullName evidence="2">histidine kinase</fullName>
        <ecNumber evidence="2">2.7.13.3</ecNumber>
    </recommendedName>
</protein>
<proteinExistence type="predicted"/>
<dbReference type="SUPFAM" id="SSF49344">
    <property type="entry name" value="CBD9-like"/>
    <property type="match status" value="1"/>
</dbReference>
<accession>A0ABP8INQ5</accession>